<evidence type="ECO:0000313" key="3">
    <source>
        <dbReference type="EMBL" id="ATX79919.1"/>
    </source>
</evidence>
<organism evidence="3 4">
    <name type="scientific">Mariprofundus aestuarium</name>
    <dbReference type="NCBI Taxonomy" id="1921086"/>
    <lineage>
        <taxon>Bacteria</taxon>
        <taxon>Pseudomonadati</taxon>
        <taxon>Pseudomonadota</taxon>
        <taxon>Candidatius Mariprofundia</taxon>
        <taxon>Mariprofundales</taxon>
        <taxon>Mariprofundaceae</taxon>
        <taxon>Mariprofundus</taxon>
    </lineage>
</organism>
<feature type="transmembrane region" description="Helical" evidence="1">
    <location>
        <begin position="12"/>
        <end position="36"/>
    </location>
</feature>
<keyword evidence="1" id="KW-0472">Membrane</keyword>
<keyword evidence="4" id="KW-1185">Reference proteome</keyword>
<protein>
    <submittedName>
        <fullName evidence="3">TadE-like protein</fullName>
    </submittedName>
</protein>
<keyword evidence="1" id="KW-0812">Transmembrane</keyword>
<evidence type="ECO:0000256" key="1">
    <source>
        <dbReference type="SAM" id="Phobius"/>
    </source>
</evidence>
<dbReference type="EMBL" id="CP018799">
    <property type="protein sequence ID" value="ATX79919.1"/>
    <property type="molecule type" value="Genomic_DNA"/>
</dbReference>
<sequence length="178" mass="19106">MNRPHEHGAAMVEMAIVLAIFLALVFAILEFSLLIFNWSRVIESTRAGARYAIVNSVETYGGCNTNVEALSCPGTDSVTCTLDDSGTNSAILTEMRTKVQPGVLTGGSVPPGNVEITYACAEETELTERVNPLLRVTVTVSGIQYPFVVPGLLGMNATLDMPDHSTTLTSEDLYTYSP</sequence>
<proteinExistence type="predicted"/>
<dbReference type="Pfam" id="PF07811">
    <property type="entry name" value="TadE"/>
    <property type="match status" value="1"/>
</dbReference>
<dbReference type="Proteomes" id="UP000231701">
    <property type="component" value="Chromosome"/>
</dbReference>
<evidence type="ECO:0000259" key="2">
    <source>
        <dbReference type="Pfam" id="PF07811"/>
    </source>
</evidence>
<name>A0A2K8L123_MARES</name>
<dbReference type="KEGG" id="maes:Ga0123461_1505"/>
<dbReference type="AlphaFoldDB" id="A0A2K8L123"/>
<keyword evidence="1" id="KW-1133">Transmembrane helix</keyword>
<reference evidence="3 4" key="1">
    <citation type="submission" date="2016-12" db="EMBL/GenBank/DDBJ databases">
        <title>Isolation and genomic insights into novel planktonic Zetaproteobacteria from stratified waters of the Chesapeake Bay.</title>
        <authorList>
            <person name="McAllister S.M."/>
            <person name="Kato S."/>
            <person name="Chan C.S."/>
            <person name="Chiu B.K."/>
            <person name="Field E.K."/>
        </authorList>
    </citation>
    <scope>NUCLEOTIDE SEQUENCE [LARGE SCALE GENOMIC DNA]</scope>
    <source>
        <strain evidence="3 4">CP-5</strain>
    </source>
</reference>
<feature type="domain" description="TadE-like" evidence="2">
    <location>
        <begin position="8"/>
        <end position="50"/>
    </location>
</feature>
<gene>
    <name evidence="3" type="ORF">Ga0123461_1505</name>
</gene>
<evidence type="ECO:0000313" key="4">
    <source>
        <dbReference type="Proteomes" id="UP000231701"/>
    </source>
</evidence>
<dbReference type="InterPro" id="IPR012495">
    <property type="entry name" value="TadE-like_dom"/>
</dbReference>
<accession>A0A2K8L123</accession>